<dbReference type="EMBL" id="CAEKDK010000006">
    <property type="protein sequence ID" value="CAB4285200.1"/>
    <property type="molecule type" value="Genomic_DNA"/>
</dbReference>
<reference evidence="5 7" key="2">
    <citation type="submission" date="2020-05" db="EMBL/GenBank/DDBJ databases">
        <authorList>
            <person name="Campoy J."/>
            <person name="Schneeberger K."/>
            <person name="Spophaly S."/>
        </authorList>
    </citation>
    <scope>NUCLEOTIDE SEQUENCE [LARGE SCALE GENOMIC DNA]</scope>
    <source>
        <strain evidence="5">PruArmRojPasFocal</strain>
    </source>
</reference>
<gene>
    <name evidence="5" type="ORF">CURHAP_LOCUS40951</name>
    <name evidence="6" type="ORF">ORAREDHAP_LOCUS40865</name>
</gene>
<evidence type="ECO:0000256" key="2">
    <source>
        <dbReference type="ARBA" id="ARBA00022704"/>
    </source>
</evidence>
<dbReference type="SUPFAM" id="SSF54403">
    <property type="entry name" value="Cystatin/monellin"/>
    <property type="match status" value="1"/>
</dbReference>
<evidence type="ECO:0000256" key="1">
    <source>
        <dbReference type="ARBA" id="ARBA00022690"/>
    </source>
</evidence>
<dbReference type="Gene3D" id="3.10.450.10">
    <property type="match status" value="1"/>
</dbReference>
<dbReference type="AlphaFoldDB" id="A0A6J5V818"/>
<dbReference type="GO" id="GO:0004869">
    <property type="term" value="F:cysteine-type endopeptidase inhibitor activity"/>
    <property type="evidence" value="ECO:0007669"/>
    <property type="project" value="UniProtKB-KW"/>
</dbReference>
<keyword evidence="3" id="KW-0732">Signal</keyword>
<feature type="signal peptide" evidence="3">
    <location>
        <begin position="1"/>
        <end position="23"/>
    </location>
</feature>
<dbReference type="Pfam" id="PF16845">
    <property type="entry name" value="SQAPI"/>
    <property type="match status" value="1"/>
</dbReference>
<name>A0A6J5V818_PRUAR</name>
<evidence type="ECO:0000313" key="8">
    <source>
        <dbReference type="Proteomes" id="UP000507245"/>
    </source>
</evidence>
<evidence type="ECO:0000313" key="6">
    <source>
        <dbReference type="EMBL" id="CAB4316010.1"/>
    </source>
</evidence>
<keyword evidence="8" id="KW-1185">Reference proteome</keyword>
<evidence type="ECO:0000259" key="4">
    <source>
        <dbReference type="Pfam" id="PF16845"/>
    </source>
</evidence>
<sequence length="125" mass="13942">MSSLKKCFPFISLLILFVTAASATEPPVVHRPWVLLDPNDPNVINAAKFAVLEYNKNVTSSSNKLLFHKVNWCEYAYLLGDFYGLDIAAKNESLPSPPQNYIVGVLASINRPMKLRGFRKATKGE</sequence>
<reference evidence="8" key="1">
    <citation type="journal article" date="2020" name="Genome Biol.">
        <title>Gamete binning: chromosome-level and haplotype-resolved genome assembly enabled by high-throughput single-cell sequencing of gamete genomes.</title>
        <authorList>
            <person name="Campoy J.A."/>
            <person name="Sun H."/>
            <person name="Goel M."/>
            <person name="Jiao W.-B."/>
            <person name="Folz-Donahue K."/>
            <person name="Wang N."/>
            <person name="Rubio M."/>
            <person name="Liu C."/>
            <person name="Kukat C."/>
            <person name="Ruiz D."/>
            <person name="Huettel B."/>
            <person name="Schneeberger K."/>
        </authorList>
    </citation>
    <scope>NUCLEOTIDE SEQUENCE [LARGE SCALE GENOMIC DNA]</scope>
    <source>
        <strain evidence="8">cv. Rojo Pasion</strain>
    </source>
</reference>
<keyword evidence="1" id="KW-0646">Protease inhibitor</keyword>
<evidence type="ECO:0000313" key="5">
    <source>
        <dbReference type="EMBL" id="CAB4285200.1"/>
    </source>
</evidence>
<evidence type="ECO:0000256" key="3">
    <source>
        <dbReference type="SAM" id="SignalP"/>
    </source>
</evidence>
<dbReference type="InterPro" id="IPR000010">
    <property type="entry name" value="Cystatin_dom"/>
</dbReference>
<dbReference type="Proteomes" id="UP000507245">
    <property type="component" value="Unassembled WGS sequence"/>
</dbReference>
<dbReference type="InterPro" id="IPR046350">
    <property type="entry name" value="Cystatin_sf"/>
</dbReference>
<dbReference type="EMBL" id="CAEKKB010000006">
    <property type="protein sequence ID" value="CAB4316010.1"/>
    <property type="molecule type" value="Genomic_DNA"/>
</dbReference>
<proteinExistence type="predicted"/>
<protein>
    <recommendedName>
        <fullName evidence="4">Cystatin domain-containing protein</fullName>
    </recommendedName>
</protein>
<dbReference type="OrthoDB" id="1166153at2759"/>
<feature type="domain" description="Cystatin" evidence="4">
    <location>
        <begin position="38"/>
        <end position="94"/>
    </location>
</feature>
<dbReference type="Proteomes" id="UP000507222">
    <property type="component" value="Unassembled WGS sequence"/>
</dbReference>
<evidence type="ECO:0000313" key="7">
    <source>
        <dbReference type="Proteomes" id="UP000507222"/>
    </source>
</evidence>
<feature type="chain" id="PRO_5033888780" description="Cystatin domain-containing protein" evidence="3">
    <location>
        <begin position="24"/>
        <end position="125"/>
    </location>
</feature>
<accession>A0A6J5V818</accession>
<organism evidence="5 7">
    <name type="scientific">Prunus armeniaca</name>
    <name type="common">Apricot</name>
    <name type="synonym">Armeniaca vulgaris</name>
    <dbReference type="NCBI Taxonomy" id="36596"/>
    <lineage>
        <taxon>Eukaryota</taxon>
        <taxon>Viridiplantae</taxon>
        <taxon>Streptophyta</taxon>
        <taxon>Embryophyta</taxon>
        <taxon>Tracheophyta</taxon>
        <taxon>Spermatophyta</taxon>
        <taxon>Magnoliopsida</taxon>
        <taxon>eudicotyledons</taxon>
        <taxon>Gunneridae</taxon>
        <taxon>Pentapetalae</taxon>
        <taxon>rosids</taxon>
        <taxon>fabids</taxon>
        <taxon>Rosales</taxon>
        <taxon>Rosaceae</taxon>
        <taxon>Amygdaloideae</taxon>
        <taxon>Amygdaleae</taxon>
        <taxon>Prunus</taxon>
    </lineage>
</organism>
<keyword evidence="2" id="KW-0789">Thiol protease inhibitor</keyword>